<accession>R4TP20</accession>
<dbReference type="OrthoDB" id="26149at10239"/>
<dbReference type="GeneID" id="16193531"/>
<evidence type="ECO:0000313" key="1">
    <source>
        <dbReference type="EMBL" id="AGM11973.1"/>
    </source>
</evidence>
<evidence type="ECO:0000313" key="2">
    <source>
        <dbReference type="Proteomes" id="UP000202086"/>
    </source>
</evidence>
<sequence length="100" mass="10534">MAKTVTIDDTEYMGAVTTRFVTVDVSSYSGGEGFVPADVNMRRFQAVTVEVADGTGYSASYDEGAEAIRLYESAGASGEMAEVTSVANSPVTLRVTCMGR</sequence>
<keyword evidence="2" id="KW-1185">Reference proteome</keyword>
<proteinExistence type="predicted"/>
<dbReference type="Proteomes" id="UP000202086">
    <property type="component" value="Segment"/>
</dbReference>
<organism evidence="1 2">
    <name type="scientific">Haloarcula californiae tailed virus 1</name>
    <dbReference type="NCBI Taxonomy" id="1273746"/>
    <lineage>
        <taxon>Viruses</taxon>
        <taxon>Duplodnaviria</taxon>
        <taxon>Heunggongvirae</taxon>
        <taxon>Uroviricota</taxon>
        <taxon>Caudoviricetes</taxon>
        <taxon>Thumleimavirales</taxon>
        <taxon>Druskaviridae</taxon>
        <taxon>Hacavirus</taxon>
        <taxon>Hacavirus italiense</taxon>
        <taxon>Hacavirus HCTV1</taxon>
    </lineage>
</organism>
<dbReference type="RefSeq" id="YP_008059675.1">
    <property type="nucleotide sequence ID" value="NC_021330.1"/>
</dbReference>
<name>R4TP20_9CAUD</name>
<reference evidence="1 2" key="1">
    <citation type="submission" date="2012-12" db="EMBL/GenBank/DDBJ databases">
        <authorList>
            <person name="Sencilo A."/>
            <person name="Jacobs-Sera D."/>
            <person name="Russell D.A."/>
            <person name="Ko C."/>
            <person name="Atanasova N."/>
            <person name="Osterlund E."/>
            <person name="Oksanen H.M."/>
            <person name="Bamford D.H."/>
            <person name="Hatfull G.F."/>
            <person name="Roine E."/>
            <person name="Hendrix R.W."/>
        </authorList>
    </citation>
    <scope>NUCLEOTIDE SEQUENCE [LARGE SCALE GENOMIC DNA]</scope>
</reference>
<protein>
    <submittedName>
        <fullName evidence="1">Uncharacterized protein</fullName>
    </submittedName>
</protein>
<dbReference type="EMBL" id="KC292029">
    <property type="protein sequence ID" value="AGM11973.1"/>
    <property type="molecule type" value="Genomic_DNA"/>
</dbReference>
<dbReference type="KEGG" id="vg:16193531"/>
<gene>
    <name evidence="1" type="primary">114</name>
    <name evidence="1" type="ORF">DNAM5_114</name>
</gene>